<dbReference type="InterPro" id="IPR001764">
    <property type="entry name" value="Glyco_hydro_3_N"/>
</dbReference>
<protein>
    <recommendedName>
        <fullName evidence="3">beta-glucosidase</fullName>
        <ecNumber evidence="3">3.2.1.21</ecNumber>
    </recommendedName>
</protein>
<dbReference type="InterPro" id="IPR002772">
    <property type="entry name" value="Glyco_hydro_3_C"/>
</dbReference>
<evidence type="ECO:0000313" key="12">
    <source>
        <dbReference type="Proteomes" id="UP000031338"/>
    </source>
</evidence>
<dbReference type="STRING" id="48936.NJ75_02009"/>
<evidence type="ECO:0000256" key="3">
    <source>
        <dbReference type="ARBA" id="ARBA00012744"/>
    </source>
</evidence>
<feature type="chain" id="PRO_5002145266" description="beta-glucosidase" evidence="8">
    <location>
        <begin position="31"/>
        <end position="643"/>
    </location>
</feature>
<evidence type="ECO:0000256" key="1">
    <source>
        <dbReference type="ARBA" id="ARBA00000448"/>
    </source>
</evidence>
<dbReference type="InterPro" id="IPR036962">
    <property type="entry name" value="Glyco_hydro_3_N_sf"/>
</dbReference>
<dbReference type="PANTHER" id="PTHR30620:SF16">
    <property type="entry name" value="LYSOSOMAL BETA GLUCOSIDASE"/>
    <property type="match status" value="1"/>
</dbReference>
<sequence>MSRSLTSLLAGSVILPALGAAMLVHQPASAGGTYRDLNHNGRQDIYENPAAPTARRVEDLLRQMTLEEKVALMLHGTLAAEKGSAIGVGASYDKSAAQAQLARGVNSAITRLSPDARTFAEENNAIQRLAEATRLGIPVTISTDPRNHFQVTVGVSSASGGFSQWPETLGMAAIGDEKLIERFGRLVAAEYRAVGIHMALSPQADLYTEPRWPRGVATFGSDAATVSRLAGAYVRGFQGSPTGLVRSGVATVVKHWVGYGAEPEGFDGHNYYGRIARLDNESFAQHVAAFEGALSANSAGVMPTYVVANGVSIEGKPLPQVGAGFSKPLIDGLLRKTKKFGGIVISDWAITNTCLEPCKAPTAEKPQGYNIAMPWGVEDLSEEDRYAMGANAGIDQFGGVDDPAPLLAAVKHGKVSLARVDEAARRVLKLKFDLGLFDNPYVDVAQAGKVIGDPATQAEADKAQRAAQVLLENRNALLPLAPGRKVWLSGVGTEAARAGGLTVVDTLDQADVALVRVATPFEVLHPHHFFGSRQHEGRLDFRADDEATKVVAMASAKVPTIVAVDLDRPAVLTAFQAKAAALYGLFGASDAVLVDLVTGKAKSQGRLPFELPSSAKAVEEQHPGRPDDSTAPLYKRGDGIILP</sequence>
<evidence type="ECO:0000259" key="10">
    <source>
        <dbReference type="Pfam" id="PF01915"/>
    </source>
</evidence>
<evidence type="ECO:0000313" key="11">
    <source>
        <dbReference type="EMBL" id="KHS46773.1"/>
    </source>
</evidence>
<proteinExistence type="inferred from homology"/>
<gene>
    <name evidence="11" type="ORF">NJ75_02009</name>
</gene>
<dbReference type="PATRIC" id="fig|48936.3.peg.2017"/>
<dbReference type="EMBL" id="JRVC01000008">
    <property type="protein sequence ID" value="KHS46773.1"/>
    <property type="molecule type" value="Genomic_DNA"/>
</dbReference>
<evidence type="ECO:0000256" key="4">
    <source>
        <dbReference type="ARBA" id="ARBA00022729"/>
    </source>
</evidence>
<dbReference type="Gene3D" id="3.20.20.300">
    <property type="entry name" value="Glycoside hydrolase, family 3, N-terminal domain"/>
    <property type="match status" value="1"/>
</dbReference>
<dbReference type="RefSeq" id="WP_039333952.1">
    <property type="nucleotide sequence ID" value="NZ_JRVC01000008.1"/>
</dbReference>
<dbReference type="EC" id="3.2.1.21" evidence="3"/>
<dbReference type="InterPro" id="IPR051915">
    <property type="entry name" value="Cellulose_Degrad_GH3"/>
</dbReference>
<dbReference type="SUPFAM" id="SSF52279">
    <property type="entry name" value="Beta-D-glucan exohydrolase, C-terminal domain"/>
    <property type="match status" value="1"/>
</dbReference>
<name>A0A0B8ZUF5_9SPHN</name>
<evidence type="ECO:0000256" key="6">
    <source>
        <dbReference type="ARBA" id="ARBA00023295"/>
    </source>
</evidence>
<dbReference type="PANTHER" id="PTHR30620">
    <property type="entry name" value="PERIPLASMIC BETA-GLUCOSIDASE-RELATED"/>
    <property type="match status" value="1"/>
</dbReference>
<dbReference type="Proteomes" id="UP000031338">
    <property type="component" value="Unassembled WGS sequence"/>
</dbReference>
<accession>A0A0B8ZUF5</accession>
<reference evidence="11 12" key="1">
    <citation type="submission" date="2014-10" db="EMBL/GenBank/DDBJ databases">
        <title>Draft genome sequence of Novosphingobium subterraneum DSM 12447.</title>
        <authorList>
            <person name="Gan H.M."/>
            <person name="Gan H.Y."/>
            <person name="Savka M.A."/>
        </authorList>
    </citation>
    <scope>NUCLEOTIDE SEQUENCE [LARGE SCALE GENOMIC DNA]</scope>
    <source>
        <strain evidence="11 12">DSM 12447</strain>
    </source>
</reference>
<dbReference type="GO" id="GO:0008422">
    <property type="term" value="F:beta-glucosidase activity"/>
    <property type="evidence" value="ECO:0007669"/>
    <property type="project" value="UniProtKB-EC"/>
</dbReference>
<comment type="catalytic activity">
    <reaction evidence="1">
        <text>Hydrolysis of terminal, non-reducing beta-D-glucosyl residues with release of beta-D-glucose.</text>
        <dbReference type="EC" id="3.2.1.21"/>
    </reaction>
</comment>
<comment type="similarity">
    <text evidence="2">Belongs to the glycosyl hydrolase 3 family.</text>
</comment>
<keyword evidence="4 8" id="KW-0732">Signal</keyword>
<dbReference type="Pfam" id="PF01915">
    <property type="entry name" value="Glyco_hydro_3_C"/>
    <property type="match status" value="1"/>
</dbReference>
<dbReference type="AlphaFoldDB" id="A0A0B8ZUF5"/>
<evidence type="ECO:0000259" key="9">
    <source>
        <dbReference type="Pfam" id="PF00933"/>
    </source>
</evidence>
<evidence type="ECO:0000256" key="7">
    <source>
        <dbReference type="SAM" id="MobiDB-lite"/>
    </source>
</evidence>
<comment type="caution">
    <text evidence="11">The sequence shown here is derived from an EMBL/GenBank/DDBJ whole genome shotgun (WGS) entry which is preliminary data.</text>
</comment>
<dbReference type="PRINTS" id="PR00133">
    <property type="entry name" value="GLHYDRLASE3"/>
</dbReference>
<feature type="compositionally biased region" description="Basic and acidic residues" evidence="7">
    <location>
        <begin position="617"/>
        <end position="628"/>
    </location>
</feature>
<feature type="signal peptide" evidence="8">
    <location>
        <begin position="1"/>
        <end position="30"/>
    </location>
</feature>
<dbReference type="Pfam" id="PF00933">
    <property type="entry name" value="Glyco_hydro_3"/>
    <property type="match status" value="1"/>
</dbReference>
<evidence type="ECO:0000256" key="2">
    <source>
        <dbReference type="ARBA" id="ARBA00005336"/>
    </source>
</evidence>
<keyword evidence="6" id="KW-0326">Glycosidase</keyword>
<organism evidence="11 12">
    <name type="scientific">Novosphingobium subterraneum</name>
    <dbReference type="NCBI Taxonomy" id="48936"/>
    <lineage>
        <taxon>Bacteria</taxon>
        <taxon>Pseudomonadati</taxon>
        <taxon>Pseudomonadota</taxon>
        <taxon>Alphaproteobacteria</taxon>
        <taxon>Sphingomonadales</taxon>
        <taxon>Sphingomonadaceae</taxon>
        <taxon>Novosphingobium</taxon>
    </lineage>
</organism>
<feature type="region of interest" description="Disordered" evidence="7">
    <location>
        <begin position="612"/>
        <end position="643"/>
    </location>
</feature>
<feature type="domain" description="Glycoside hydrolase family 3 N-terminal" evidence="9">
    <location>
        <begin position="115"/>
        <end position="430"/>
    </location>
</feature>
<evidence type="ECO:0000256" key="5">
    <source>
        <dbReference type="ARBA" id="ARBA00022801"/>
    </source>
</evidence>
<dbReference type="InterPro" id="IPR017853">
    <property type="entry name" value="GH"/>
</dbReference>
<feature type="domain" description="Glycoside hydrolase family 3 C-terminal" evidence="10">
    <location>
        <begin position="502"/>
        <end position="640"/>
    </location>
</feature>
<keyword evidence="12" id="KW-1185">Reference proteome</keyword>
<dbReference type="InterPro" id="IPR036881">
    <property type="entry name" value="Glyco_hydro_3_C_sf"/>
</dbReference>
<evidence type="ECO:0000256" key="8">
    <source>
        <dbReference type="SAM" id="SignalP"/>
    </source>
</evidence>
<dbReference type="SUPFAM" id="SSF51445">
    <property type="entry name" value="(Trans)glycosidases"/>
    <property type="match status" value="1"/>
</dbReference>
<keyword evidence="5 11" id="KW-0378">Hydrolase</keyword>
<dbReference type="GO" id="GO:0009251">
    <property type="term" value="P:glucan catabolic process"/>
    <property type="evidence" value="ECO:0007669"/>
    <property type="project" value="TreeGrafter"/>
</dbReference>
<dbReference type="Gene3D" id="3.40.50.1700">
    <property type="entry name" value="Glycoside hydrolase family 3 C-terminal domain"/>
    <property type="match status" value="1"/>
</dbReference>